<proteinExistence type="predicted"/>
<dbReference type="Proteomes" id="UP001519308">
    <property type="component" value="Unassembled WGS sequence"/>
</dbReference>
<sequence>MPTFAYVANDNNKVSVIDTSTNTVINTIQVLSPDNVVKAITITPDGRYLYVTNLYNVVAVIDTCSNTVVATITVGDFPTGIAITPEGRYVYVANSGLATSTSGTVSVIDTDTNLVVATIPVGRDPVGVAVNPAGNFVYVTNAKSDNVSVIDTTTNTVINTIAVGDFPQGIAITPNGNFAYVANQGQSSLSNTVSVIDLNTNTMIATVTVGLGPTNVAITPNGNFVYVTNVGDNTVSVINVATNTVIKNIPVGPCPFGVAITPDGSLAYITRACDNKVSVIDTHTNTVVDTITVGNLPLGIAIGNVNFPCPSPLDRICIETTRIFDSCTFEVEKTIKVPVSNKIQGLQCEVLESKCSILNISKIDEQQNLVEVKLQIKVLLRITNKGCNNSSFKKVVCFNKNVTLMLPEGGDLSCEVNSATCGCNQISEGTRICCNNNSDCTVKVTATVKSKKLVQVEVPFLRSCESKQCSSNGGIRIAPGKSYPLPSVPSEINSIMFLAKTDQGMASPIIVLFNGLPLTFTTITEELTPYKLDLPGGPYPVGSVSLNNLGTSSIYIRNLTTE</sequence>
<evidence type="ECO:0000313" key="1">
    <source>
        <dbReference type="EMBL" id="MBP2021567.1"/>
    </source>
</evidence>
<dbReference type="Pfam" id="PF02239">
    <property type="entry name" value="Cytochrom_D1"/>
    <property type="match status" value="2"/>
</dbReference>
<gene>
    <name evidence="1" type="ORF">J2Z44_001363</name>
</gene>
<reference evidence="1 2" key="1">
    <citation type="submission" date="2021-03" db="EMBL/GenBank/DDBJ databases">
        <title>Genomic Encyclopedia of Type Strains, Phase IV (KMG-IV): sequencing the most valuable type-strain genomes for metagenomic binning, comparative biology and taxonomic classification.</title>
        <authorList>
            <person name="Goeker M."/>
        </authorList>
    </citation>
    <scope>NUCLEOTIDE SEQUENCE [LARGE SCALE GENOMIC DNA]</scope>
    <source>
        <strain evidence="1 2">DSM 28650</strain>
    </source>
</reference>
<protein>
    <submittedName>
        <fullName evidence="1">YVTN family beta-propeller protein</fullName>
    </submittedName>
</protein>
<dbReference type="PANTHER" id="PTHR47197:SF3">
    <property type="entry name" value="DIHYDRO-HEME D1 DEHYDROGENASE"/>
    <property type="match status" value="1"/>
</dbReference>
<dbReference type="EMBL" id="JAGGLL010000008">
    <property type="protein sequence ID" value="MBP2021567.1"/>
    <property type="molecule type" value="Genomic_DNA"/>
</dbReference>
<dbReference type="InterPro" id="IPR011964">
    <property type="entry name" value="YVTN_b-propeller_repeat"/>
</dbReference>
<dbReference type="PANTHER" id="PTHR47197">
    <property type="entry name" value="PROTEIN NIRF"/>
    <property type="match status" value="1"/>
</dbReference>
<dbReference type="Gene3D" id="2.130.10.10">
    <property type="entry name" value="YVTN repeat-like/Quinoprotein amine dehydrogenase"/>
    <property type="match status" value="2"/>
</dbReference>
<organism evidence="1 2">
    <name type="scientific">Clostridium punense</name>
    <dbReference type="NCBI Taxonomy" id="1054297"/>
    <lineage>
        <taxon>Bacteria</taxon>
        <taxon>Bacillati</taxon>
        <taxon>Bacillota</taxon>
        <taxon>Clostridia</taxon>
        <taxon>Eubacteriales</taxon>
        <taxon>Clostridiaceae</taxon>
        <taxon>Clostridium</taxon>
    </lineage>
</organism>
<name>A0ABS4K1B0_9CLOT</name>
<dbReference type="InterPro" id="IPR011048">
    <property type="entry name" value="Haem_d1_sf"/>
</dbReference>
<dbReference type="SUPFAM" id="SSF51004">
    <property type="entry name" value="C-terminal (heme d1) domain of cytochrome cd1-nitrite reductase"/>
    <property type="match status" value="1"/>
</dbReference>
<keyword evidence="2" id="KW-1185">Reference proteome</keyword>
<accession>A0ABS4K1B0</accession>
<dbReference type="NCBIfam" id="TIGR02276">
    <property type="entry name" value="beta_rpt_yvtn"/>
    <property type="match status" value="6"/>
</dbReference>
<comment type="caution">
    <text evidence="1">The sequence shown here is derived from an EMBL/GenBank/DDBJ whole genome shotgun (WGS) entry which is preliminary data.</text>
</comment>
<dbReference type="RefSeq" id="WP_021283794.1">
    <property type="nucleotide sequence ID" value="NZ_JAGGLL010000008.1"/>
</dbReference>
<dbReference type="InterPro" id="IPR051200">
    <property type="entry name" value="Host-pathogen_enzymatic-act"/>
</dbReference>
<dbReference type="InterPro" id="IPR015943">
    <property type="entry name" value="WD40/YVTN_repeat-like_dom_sf"/>
</dbReference>
<evidence type="ECO:0000313" key="2">
    <source>
        <dbReference type="Proteomes" id="UP001519308"/>
    </source>
</evidence>